<accession>A0A0A9YU47</accession>
<comment type="similarity">
    <text evidence="2">Belongs to the peptidase S1 family. CLIP subfamily.</text>
</comment>
<dbReference type="EMBL" id="GBHO01007870">
    <property type="protein sequence ID" value="JAG35734.1"/>
    <property type="molecule type" value="Transcribed_RNA"/>
</dbReference>
<dbReference type="EMBL" id="GBRD01010247">
    <property type="protein sequence ID" value="JAG55577.1"/>
    <property type="molecule type" value="Transcribed_RNA"/>
</dbReference>
<dbReference type="InterPro" id="IPR051487">
    <property type="entry name" value="Ser/Thr_Proteases_Immune/Dev"/>
</dbReference>
<feature type="domain" description="Peptidase S1" evidence="3">
    <location>
        <begin position="1"/>
        <end position="245"/>
    </location>
</feature>
<evidence type="ECO:0000313" key="5">
    <source>
        <dbReference type="EMBL" id="JAG55577.1"/>
    </source>
</evidence>
<dbReference type="InterPro" id="IPR043504">
    <property type="entry name" value="Peptidase_S1_PA_chymotrypsin"/>
</dbReference>
<dbReference type="PRINTS" id="PR00722">
    <property type="entry name" value="CHYMOTRYPSIN"/>
</dbReference>
<dbReference type="SMART" id="SM00020">
    <property type="entry name" value="Tryp_SPc"/>
    <property type="match status" value="1"/>
</dbReference>
<proteinExistence type="inferred from homology"/>
<dbReference type="InterPro" id="IPR001254">
    <property type="entry name" value="Trypsin_dom"/>
</dbReference>
<evidence type="ECO:0000256" key="1">
    <source>
        <dbReference type="ARBA" id="ARBA00023157"/>
    </source>
</evidence>
<keyword evidence="1" id="KW-1015">Disulfide bond</keyword>
<name>A0A0A9YU47_LYGHE</name>
<dbReference type="InterPro" id="IPR009003">
    <property type="entry name" value="Peptidase_S1_PA"/>
</dbReference>
<organism evidence="4">
    <name type="scientific">Lygus hesperus</name>
    <name type="common">Western plant bug</name>
    <dbReference type="NCBI Taxonomy" id="30085"/>
    <lineage>
        <taxon>Eukaryota</taxon>
        <taxon>Metazoa</taxon>
        <taxon>Ecdysozoa</taxon>
        <taxon>Arthropoda</taxon>
        <taxon>Hexapoda</taxon>
        <taxon>Insecta</taxon>
        <taxon>Pterygota</taxon>
        <taxon>Neoptera</taxon>
        <taxon>Paraneoptera</taxon>
        <taxon>Hemiptera</taxon>
        <taxon>Heteroptera</taxon>
        <taxon>Panheteroptera</taxon>
        <taxon>Cimicomorpha</taxon>
        <taxon>Miridae</taxon>
        <taxon>Mirini</taxon>
        <taxon>Lygus</taxon>
    </lineage>
</organism>
<dbReference type="GO" id="GO:0006508">
    <property type="term" value="P:proteolysis"/>
    <property type="evidence" value="ECO:0007669"/>
    <property type="project" value="InterPro"/>
</dbReference>
<reference evidence="4" key="1">
    <citation type="journal article" date="2014" name="PLoS ONE">
        <title>Transcriptome-Based Identification of ABC Transporters in the Western Tarnished Plant Bug Lygus hesperus.</title>
        <authorList>
            <person name="Hull J.J."/>
            <person name="Chaney K."/>
            <person name="Geib S.M."/>
            <person name="Fabrick J.A."/>
            <person name="Brent C.S."/>
            <person name="Walsh D."/>
            <person name="Lavine L.C."/>
        </authorList>
    </citation>
    <scope>NUCLEOTIDE SEQUENCE</scope>
</reference>
<dbReference type="AlphaFoldDB" id="A0A0A9YU47"/>
<gene>
    <name evidence="4" type="primary">OVCH2_1</name>
    <name evidence="4" type="ORF">CM83_100651</name>
</gene>
<reference evidence="4" key="2">
    <citation type="submission" date="2014-07" db="EMBL/GenBank/DDBJ databases">
        <authorList>
            <person name="Hull J."/>
        </authorList>
    </citation>
    <scope>NUCLEOTIDE SEQUENCE</scope>
</reference>
<evidence type="ECO:0000256" key="2">
    <source>
        <dbReference type="ARBA" id="ARBA00024195"/>
    </source>
</evidence>
<dbReference type="InterPro" id="IPR001314">
    <property type="entry name" value="Peptidase_S1A"/>
</dbReference>
<reference evidence="5" key="3">
    <citation type="submission" date="2014-09" db="EMBL/GenBank/DDBJ databases">
        <authorList>
            <person name="Magalhaes I.L.F."/>
            <person name="Oliveira U."/>
            <person name="Santos F.R."/>
            <person name="Vidigal T.H.D.A."/>
            <person name="Brescovit A.D."/>
            <person name="Santos A.J."/>
        </authorList>
    </citation>
    <scope>NUCLEOTIDE SEQUENCE</scope>
</reference>
<dbReference type="GO" id="GO:0004252">
    <property type="term" value="F:serine-type endopeptidase activity"/>
    <property type="evidence" value="ECO:0007669"/>
    <property type="project" value="InterPro"/>
</dbReference>
<dbReference type="PANTHER" id="PTHR24256">
    <property type="entry name" value="TRYPTASE-RELATED"/>
    <property type="match status" value="1"/>
</dbReference>
<feature type="non-terminal residue" evidence="4">
    <location>
        <position position="1"/>
    </location>
</feature>
<evidence type="ECO:0000259" key="3">
    <source>
        <dbReference type="PROSITE" id="PS50240"/>
    </source>
</evidence>
<protein>
    <submittedName>
        <fullName evidence="4">Ovochymase-2</fullName>
    </submittedName>
</protein>
<dbReference type="Gene3D" id="2.40.10.10">
    <property type="entry name" value="Trypsin-like serine proteases"/>
    <property type="match status" value="1"/>
</dbReference>
<sequence>IEDFPFIVSIQKSHHHLCGGSLVSKNLVLTACHCLTWKNESSHLLEYRSVKDFTLLAGTVKVHGNEGERRKAHTFFKDPRCDKEITGWVFDLGIVKVSSDFDIKPHQVEILPLPASKNPNNLDEMSRNRADCVTAGWGKLSETGPLRGAPYLMKVELELIPHHECRQILQATTMRLARNDPDKTLMLSGPSQVCTIGENGKDACSGDSGAPLLCNDGLSEKPVCVPSCLGALVVEDPESQECGRG</sequence>
<dbReference type="Pfam" id="PF00089">
    <property type="entry name" value="Trypsin"/>
    <property type="match status" value="1"/>
</dbReference>
<dbReference type="SUPFAM" id="SSF50494">
    <property type="entry name" value="Trypsin-like serine proteases"/>
    <property type="match status" value="1"/>
</dbReference>
<evidence type="ECO:0000313" key="4">
    <source>
        <dbReference type="EMBL" id="JAG35734.1"/>
    </source>
</evidence>
<dbReference type="PROSITE" id="PS50240">
    <property type="entry name" value="TRYPSIN_DOM"/>
    <property type="match status" value="1"/>
</dbReference>